<name>A0AAW5QW79_9HYPH</name>
<evidence type="ECO:0000256" key="12">
    <source>
        <dbReference type="ARBA" id="ARBA00023122"/>
    </source>
</evidence>
<dbReference type="GO" id="GO:0008237">
    <property type="term" value="F:metallopeptidase activity"/>
    <property type="evidence" value="ECO:0007669"/>
    <property type="project" value="UniProtKB-UniRule"/>
</dbReference>
<keyword evidence="8 14" id="KW-0378">Hydrolase</keyword>
<dbReference type="EMBL" id="JALIDZ010000004">
    <property type="protein sequence ID" value="MCT8972321.1"/>
    <property type="molecule type" value="Genomic_DNA"/>
</dbReference>
<dbReference type="PANTHER" id="PTHR39188:SF3">
    <property type="entry name" value="STAGE IV SPORULATION PROTEIN FB"/>
    <property type="match status" value="1"/>
</dbReference>
<dbReference type="PIRSF" id="PIRSF006404">
    <property type="entry name" value="UCP006404_Pept_M50_CBS"/>
    <property type="match status" value="1"/>
</dbReference>
<comment type="caution">
    <text evidence="14">Lacks conserved residue(s) required for the propagation of feature annotation.</text>
</comment>
<keyword evidence="3" id="KW-1003">Cell membrane</keyword>
<dbReference type="Proteomes" id="UP001320898">
    <property type="component" value="Unassembled WGS sequence"/>
</dbReference>
<keyword evidence="5 14" id="KW-0812">Transmembrane</keyword>
<dbReference type="InterPro" id="IPR008915">
    <property type="entry name" value="Peptidase_M50"/>
</dbReference>
<keyword evidence="4 14" id="KW-0645">Protease</keyword>
<dbReference type="InterPro" id="IPR016483">
    <property type="entry name" value="UCP006404_Pept_M50_CBS"/>
</dbReference>
<dbReference type="PROSITE" id="PS51371">
    <property type="entry name" value="CBS"/>
    <property type="match status" value="2"/>
</dbReference>
<evidence type="ECO:0000256" key="15">
    <source>
        <dbReference type="PIRSR" id="PIRSR006404-1"/>
    </source>
</evidence>
<comment type="subcellular location">
    <subcellularLocation>
        <location evidence="1">Cell membrane</location>
        <topology evidence="1">Multi-pass membrane protein</topology>
    </subcellularLocation>
</comment>
<dbReference type="GO" id="GO:0006508">
    <property type="term" value="P:proteolysis"/>
    <property type="evidence" value="ECO:0007669"/>
    <property type="project" value="UniProtKB-KW"/>
</dbReference>
<sequence length="379" mass="40485">MPWSLTVGRIAGTDVRIHLTFLLLLAWIGVAHYIQGGAAAAIEGVLFISAVFLCVVLHEFGHAMAARHYGIGTKDITLLPIGGLARLERFPEKPGQEIVVAAAGPAVNVVIAVILILIFGFPADPAALQQVENPQIGFFERLAAVNIFLVVFNLIPAFPMDGGRVLRAALSFRLDRFRATEVAASIGQALAFFFGFMGLIGGNAILVFIAIFVYLAATAEAASEGLMALGRKIRVDDAMIRSFETLRPDETVDDAAEALIRTTQSEFPIVDGGGHLRAFLTRSEMIHALKATGSRTPVLEAATGKPLTVASGMRLDRALNAMQQAGAAIFGVTDRDGRLIGYVSQENIGELMMLGEANWRTRDAARPAESGSVPRVPPV</sequence>
<evidence type="ECO:0000313" key="19">
    <source>
        <dbReference type="EMBL" id="MCT8972321.1"/>
    </source>
</evidence>
<evidence type="ECO:0000256" key="2">
    <source>
        <dbReference type="ARBA" id="ARBA00007931"/>
    </source>
</evidence>
<keyword evidence="20" id="KW-1185">Reference proteome</keyword>
<keyword evidence="7" id="KW-0677">Repeat</keyword>
<evidence type="ECO:0000256" key="16">
    <source>
        <dbReference type="PIRSR" id="PIRSR006404-2"/>
    </source>
</evidence>
<keyword evidence="6 14" id="KW-0479">Metal-binding</keyword>
<comment type="cofactor">
    <cofactor evidence="14 16">
        <name>Zn(2+)</name>
        <dbReference type="ChEBI" id="CHEBI:29105"/>
    </cofactor>
    <text evidence="14 16">Binds 1 zinc ion per subunit.</text>
</comment>
<dbReference type="SMART" id="SM00116">
    <property type="entry name" value="CBS"/>
    <property type="match status" value="2"/>
</dbReference>
<dbReference type="PANTHER" id="PTHR39188">
    <property type="entry name" value="MEMBRANE-ASSOCIATED ZINC METALLOPROTEASE M50B"/>
    <property type="match status" value="1"/>
</dbReference>
<accession>A0AAW5QW79</accession>
<evidence type="ECO:0000256" key="1">
    <source>
        <dbReference type="ARBA" id="ARBA00004651"/>
    </source>
</evidence>
<keyword evidence="10 14" id="KW-1133">Transmembrane helix</keyword>
<feature type="domain" description="CBS" evidence="18">
    <location>
        <begin position="302"/>
        <end position="358"/>
    </location>
</feature>
<feature type="transmembrane region" description="Helical" evidence="14">
    <location>
        <begin position="141"/>
        <end position="158"/>
    </location>
</feature>
<keyword evidence="13 14" id="KW-0472">Membrane</keyword>
<feature type="binding site" evidence="16">
    <location>
        <position position="62"/>
    </location>
    <ligand>
        <name>Zn(2+)</name>
        <dbReference type="ChEBI" id="CHEBI:29105"/>
        <note>catalytic</note>
    </ligand>
</feature>
<keyword evidence="9 14" id="KW-0862">Zinc</keyword>
<evidence type="ECO:0000256" key="7">
    <source>
        <dbReference type="ARBA" id="ARBA00022737"/>
    </source>
</evidence>
<evidence type="ECO:0000256" key="6">
    <source>
        <dbReference type="ARBA" id="ARBA00022723"/>
    </source>
</evidence>
<evidence type="ECO:0000259" key="18">
    <source>
        <dbReference type="PROSITE" id="PS51371"/>
    </source>
</evidence>
<dbReference type="CDD" id="cd06164">
    <property type="entry name" value="S2P-M50_SpoIVFB_CBS"/>
    <property type="match status" value="1"/>
</dbReference>
<evidence type="ECO:0000256" key="11">
    <source>
        <dbReference type="ARBA" id="ARBA00023049"/>
    </source>
</evidence>
<feature type="transmembrane region" description="Helical" evidence="14">
    <location>
        <begin position="15"/>
        <end position="34"/>
    </location>
</feature>
<evidence type="ECO:0000256" key="4">
    <source>
        <dbReference type="ARBA" id="ARBA00022670"/>
    </source>
</evidence>
<evidence type="ECO:0000313" key="20">
    <source>
        <dbReference type="Proteomes" id="UP001320898"/>
    </source>
</evidence>
<feature type="transmembrane region" description="Helical" evidence="14">
    <location>
        <begin position="98"/>
        <end position="121"/>
    </location>
</feature>
<keyword evidence="12 17" id="KW-0129">CBS domain</keyword>
<dbReference type="Pfam" id="PF02163">
    <property type="entry name" value="Peptidase_M50"/>
    <property type="match status" value="2"/>
</dbReference>
<evidence type="ECO:0000256" key="8">
    <source>
        <dbReference type="ARBA" id="ARBA00022801"/>
    </source>
</evidence>
<evidence type="ECO:0000256" key="10">
    <source>
        <dbReference type="ARBA" id="ARBA00022989"/>
    </source>
</evidence>
<proteinExistence type="inferred from homology"/>
<dbReference type="SUPFAM" id="SSF54631">
    <property type="entry name" value="CBS-domain pair"/>
    <property type="match status" value="1"/>
</dbReference>
<feature type="transmembrane region" description="Helical" evidence="14">
    <location>
        <begin position="40"/>
        <end position="58"/>
    </location>
</feature>
<dbReference type="GO" id="GO:0046872">
    <property type="term" value="F:metal ion binding"/>
    <property type="evidence" value="ECO:0007669"/>
    <property type="project" value="UniProtKB-UniRule"/>
</dbReference>
<evidence type="ECO:0000256" key="3">
    <source>
        <dbReference type="ARBA" id="ARBA00022475"/>
    </source>
</evidence>
<dbReference type="AlphaFoldDB" id="A0AAW5QW79"/>
<feature type="binding site" evidence="16">
    <location>
        <position position="161"/>
    </location>
    <ligand>
        <name>Zn(2+)</name>
        <dbReference type="ChEBI" id="CHEBI:29105"/>
        <note>catalytic</note>
    </ligand>
</feature>
<protein>
    <recommendedName>
        <fullName evidence="14">Zinc metalloprotease</fullName>
    </recommendedName>
</protein>
<evidence type="ECO:0000256" key="13">
    <source>
        <dbReference type="ARBA" id="ARBA00023136"/>
    </source>
</evidence>
<evidence type="ECO:0000256" key="17">
    <source>
        <dbReference type="PROSITE-ProRule" id="PRU00703"/>
    </source>
</evidence>
<evidence type="ECO:0000256" key="14">
    <source>
        <dbReference type="PIRNR" id="PIRNR006404"/>
    </source>
</evidence>
<feature type="active site" evidence="15">
    <location>
        <position position="59"/>
    </location>
</feature>
<dbReference type="Pfam" id="PF00571">
    <property type="entry name" value="CBS"/>
    <property type="match status" value="2"/>
</dbReference>
<dbReference type="InterPro" id="IPR000644">
    <property type="entry name" value="CBS_dom"/>
</dbReference>
<dbReference type="Gene3D" id="3.10.580.10">
    <property type="entry name" value="CBS-domain"/>
    <property type="match status" value="2"/>
</dbReference>
<dbReference type="GO" id="GO:0005886">
    <property type="term" value="C:plasma membrane"/>
    <property type="evidence" value="ECO:0007669"/>
    <property type="project" value="UniProtKB-SubCell"/>
</dbReference>
<reference evidence="19 20" key="1">
    <citation type="submission" date="2022-04" db="EMBL/GenBank/DDBJ databases">
        <authorList>
            <person name="Ye Y.-Q."/>
            <person name="Du Z.-J."/>
        </authorList>
    </citation>
    <scope>NUCLEOTIDE SEQUENCE [LARGE SCALE GENOMIC DNA]</scope>
    <source>
        <strain evidence="19 20">A6E488</strain>
    </source>
</reference>
<comment type="caution">
    <text evidence="19">The sequence shown here is derived from an EMBL/GenBank/DDBJ whole genome shotgun (WGS) entry which is preliminary data.</text>
</comment>
<keyword evidence="11 14" id="KW-0482">Metalloprotease</keyword>
<comment type="similarity">
    <text evidence="2 14">Belongs to the peptidase M50B family.</text>
</comment>
<dbReference type="InterPro" id="IPR046342">
    <property type="entry name" value="CBS_dom_sf"/>
</dbReference>
<organism evidence="19 20">
    <name type="scientific">Microbaculum marinisediminis</name>
    <dbReference type="NCBI Taxonomy" id="2931392"/>
    <lineage>
        <taxon>Bacteria</taxon>
        <taxon>Pseudomonadati</taxon>
        <taxon>Pseudomonadota</taxon>
        <taxon>Alphaproteobacteria</taxon>
        <taxon>Hyphomicrobiales</taxon>
        <taxon>Tepidamorphaceae</taxon>
        <taxon>Microbaculum</taxon>
    </lineage>
</organism>
<dbReference type="RefSeq" id="WP_261615885.1">
    <property type="nucleotide sequence ID" value="NZ_JALIDZ010000004.1"/>
</dbReference>
<evidence type="ECO:0000256" key="9">
    <source>
        <dbReference type="ARBA" id="ARBA00022833"/>
    </source>
</evidence>
<feature type="binding site" evidence="16">
    <location>
        <position position="58"/>
    </location>
    <ligand>
        <name>Zn(2+)</name>
        <dbReference type="ChEBI" id="CHEBI:29105"/>
        <note>catalytic</note>
    </ligand>
</feature>
<evidence type="ECO:0000256" key="5">
    <source>
        <dbReference type="ARBA" id="ARBA00022692"/>
    </source>
</evidence>
<feature type="domain" description="CBS" evidence="18">
    <location>
        <begin position="239"/>
        <end position="298"/>
    </location>
</feature>
<gene>
    <name evidence="19" type="ORF">MUB46_10675</name>
</gene>